<keyword evidence="2" id="KW-1185">Reference proteome</keyword>
<dbReference type="AlphaFoldDB" id="A0A5S9R3F3"/>
<name>A0A5S9R3F3_9HYPH</name>
<proteinExistence type="predicted"/>
<dbReference type="Pfam" id="PF06995">
    <property type="entry name" value="Phage_P2_GpU"/>
    <property type="match status" value="1"/>
</dbReference>
<accession>A0A5S9R3F3</accession>
<dbReference type="Proteomes" id="UP000433050">
    <property type="component" value="Unassembled WGS sequence"/>
</dbReference>
<evidence type="ECO:0000313" key="1">
    <source>
        <dbReference type="EMBL" id="CAA0129022.1"/>
    </source>
</evidence>
<sequence>MSVLMGLGPFRFEVTKHAYEELDRQVGGRWVEVERIGRRPALQHMGATKSTITLSATLYPQFTGGLGQVEAMGLSAEAGEVHMMAAAVGAIGRPLGRWVIEELGDRQSFFTADGSPRKVEVSITLGRYGEDGDGFAGGLW</sequence>
<dbReference type="InterPro" id="IPR009734">
    <property type="entry name" value="Myoviridae_GpU"/>
</dbReference>
<dbReference type="EMBL" id="CACSAS010000023">
    <property type="protein sequence ID" value="CAA0129022.1"/>
    <property type="molecule type" value="Genomic_DNA"/>
</dbReference>
<evidence type="ECO:0000313" key="2">
    <source>
        <dbReference type="Proteomes" id="UP000433050"/>
    </source>
</evidence>
<organism evidence="1 2">
    <name type="scientific">Starkeya nomas</name>
    <dbReference type="NCBI Taxonomy" id="2666134"/>
    <lineage>
        <taxon>Bacteria</taxon>
        <taxon>Pseudomonadati</taxon>
        <taxon>Pseudomonadota</taxon>
        <taxon>Alphaproteobacteria</taxon>
        <taxon>Hyphomicrobiales</taxon>
        <taxon>Xanthobacteraceae</taxon>
        <taxon>Starkeya</taxon>
    </lineage>
</organism>
<reference evidence="1 2" key="1">
    <citation type="submission" date="2019-12" db="EMBL/GenBank/DDBJ databases">
        <authorList>
            <person name="Reyes-Prieto M."/>
        </authorList>
    </citation>
    <scope>NUCLEOTIDE SEQUENCE [LARGE SCALE GENOMIC DNA]</scope>
    <source>
        <strain evidence="1">HF14-78462</strain>
    </source>
</reference>
<protein>
    <recommendedName>
        <fullName evidence="3">Phage tail protein</fullName>
    </recommendedName>
</protein>
<gene>
    <name evidence="1" type="ORF">STARVERO_04302</name>
</gene>
<evidence type="ECO:0008006" key="3">
    <source>
        <dbReference type="Google" id="ProtNLM"/>
    </source>
</evidence>
<dbReference type="RefSeq" id="WP_159602143.1">
    <property type="nucleotide sequence ID" value="NZ_CACSAS010000023.1"/>
</dbReference>